<dbReference type="Gene3D" id="3.40.50.620">
    <property type="entry name" value="HUPs"/>
    <property type="match status" value="1"/>
</dbReference>
<reference evidence="1 2" key="1">
    <citation type="journal article" date="2016" name="Nat. Commun.">
        <title>Thousands of microbial genomes shed light on interconnected biogeochemical processes in an aquifer system.</title>
        <authorList>
            <person name="Anantharaman K."/>
            <person name="Brown C.T."/>
            <person name="Hug L.A."/>
            <person name="Sharon I."/>
            <person name="Castelle C.J."/>
            <person name="Probst A.J."/>
            <person name="Thomas B.C."/>
            <person name="Singh A."/>
            <person name="Wilkins M.J."/>
            <person name="Karaoz U."/>
            <person name="Brodie E.L."/>
            <person name="Williams K.H."/>
            <person name="Hubbard S.S."/>
            <person name="Banfield J.F."/>
        </authorList>
    </citation>
    <scope>NUCLEOTIDE SEQUENCE [LARGE SCALE GENOMIC DNA]</scope>
</reference>
<accession>A0A1F5JPS5</accession>
<evidence type="ECO:0000313" key="2">
    <source>
        <dbReference type="Proteomes" id="UP000176902"/>
    </source>
</evidence>
<dbReference type="Proteomes" id="UP000176902">
    <property type="component" value="Unassembled WGS sequence"/>
</dbReference>
<dbReference type="EMBL" id="MFCV01000047">
    <property type="protein sequence ID" value="OGE30440.1"/>
    <property type="molecule type" value="Genomic_DNA"/>
</dbReference>
<sequence length="401" mass="46954">MKKTLDKQLLNRPQEVIFCKKCVVSNQRPRITFDSDGVCSACKYAYRKHHEIDWNEREQMLGDLLKKHRSKDGSYDCIVPVSGGKDSGYVAHLLKYKYGMHPLTVTWAPFLYTDIGWNNFIKFKDSGFDNLLFTPNGKIHRKLSRLAFELHGDAWDPFGYGQKSFAFHAAVKFNIKLIFYGENGEVEYGGSLKYIDQPYESPEDFKEHYFKGSGVDELVKAGLKSGIFTKDEASDRAFDIYKVPAFQQMNKLNPEMHWMSFYKKWVPQENFYYAAEHTGFKANPERSEGTYSKYASLDDKTDGFHWYLGYIKFGMGRTSRDAQMEIRNKHISREEAIALVRRYDGEFPKKYFAEFLEYLGITEKEFWEIIEFYRKSSPHLWKKVKGEWRLTHNVWGGGTDD</sequence>
<comment type="caution">
    <text evidence="1">The sequence shown here is derived from an EMBL/GenBank/DDBJ whole genome shotgun (WGS) entry which is preliminary data.</text>
</comment>
<proteinExistence type="predicted"/>
<dbReference type="SUPFAM" id="SSF52402">
    <property type="entry name" value="Adenine nucleotide alpha hydrolases-like"/>
    <property type="match status" value="1"/>
</dbReference>
<dbReference type="InterPro" id="IPR020022">
    <property type="entry name" value="N-acetyl_sugar_amidoTrfase"/>
</dbReference>
<dbReference type="AlphaFoldDB" id="A0A1F5JPS5"/>
<evidence type="ECO:0000313" key="1">
    <source>
        <dbReference type="EMBL" id="OGE30440.1"/>
    </source>
</evidence>
<gene>
    <name evidence="1" type="ORF">A3C59_00440</name>
</gene>
<dbReference type="InterPro" id="IPR014729">
    <property type="entry name" value="Rossmann-like_a/b/a_fold"/>
</dbReference>
<dbReference type="STRING" id="1797768.A3C59_00440"/>
<dbReference type="NCBIfam" id="TIGR03573">
    <property type="entry name" value="WbuX"/>
    <property type="match status" value="1"/>
</dbReference>
<protein>
    <submittedName>
        <fullName evidence="1">LPS biosynthesis protein</fullName>
    </submittedName>
</protein>
<organism evidence="1 2">
    <name type="scientific">Candidatus Daviesbacteria bacterium RIFCSPHIGHO2_02_FULL_36_13</name>
    <dbReference type="NCBI Taxonomy" id="1797768"/>
    <lineage>
        <taxon>Bacteria</taxon>
        <taxon>Candidatus Daviesiibacteriota</taxon>
    </lineage>
</organism>
<name>A0A1F5JPS5_9BACT</name>